<accession>A1ZUA9</accession>
<comment type="caution">
    <text evidence="1">The sequence shown here is derived from an EMBL/GenBank/DDBJ whole genome shotgun (WGS) entry which is preliminary data.</text>
</comment>
<dbReference type="GO" id="GO:0006352">
    <property type="term" value="P:DNA-templated transcription initiation"/>
    <property type="evidence" value="ECO:0007669"/>
    <property type="project" value="InterPro"/>
</dbReference>
<organism evidence="1 2">
    <name type="scientific">Microscilla marina ATCC 23134</name>
    <dbReference type="NCBI Taxonomy" id="313606"/>
    <lineage>
        <taxon>Bacteria</taxon>
        <taxon>Pseudomonadati</taxon>
        <taxon>Bacteroidota</taxon>
        <taxon>Cytophagia</taxon>
        <taxon>Cytophagales</taxon>
        <taxon>Microscillaceae</taxon>
        <taxon>Microscilla</taxon>
    </lineage>
</organism>
<gene>
    <name evidence="1" type="ORF">M23134_06429</name>
</gene>
<dbReference type="GO" id="GO:0003700">
    <property type="term" value="F:DNA-binding transcription factor activity"/>
    <property type="evidence" value="ECO:0007669"/>
    <property type="project" value="InterPro"/>
</dbReference>
<name>A1ZUA9_MICM2</name>
<dbReference type="RefSeq" id="WP_002701680.1">
    <property type="nucleotide sequence ID" value="NZ_AAWS01000039.1"/>
</dbReference>
<dbReference type="AlphaFoldDB" id="A1ZUA9"/>
<dbReference type="SUPFAM" id="SSF88946">
    <property type="entry name" value="Sigma2 domain of RNA polymerase sigma factors"/>
    <property type="match status" value="1"/>
</dbReference>
<dbReference type="EMBL" id="AAWS01000039">
    <property type="protein sequence ID" value="EAY26080.1"/>
    <property type="molecule type" value="Genomic_DNA"/>
</dbReference>
<evidence type="ECO:0000313" key="1">
    <source>
        <dbReference type="EMBL" id="EAY26080.1"/>
    </source>
</evidence>
<dbReference type="Proteomes" id="UP000004095">
    <property type="component" value="Unassembled WGS sequence"/>
</dbReference>
<proteinExistence type="predicted"/>
<dbReference type="InterPro" id="IPR013325">
    <property type="entry name" value="RNA_pol_sigma_r2"/>
</dbReference>
<sequence length="181" mass="21487">MSANILSDRFIKNLNAKKLIPLAIKVLTSASEASGIQDKAKDMVQEAWKKFFNKYGNDEYKEKEVMYLMITITRNTCVEYIRRLKVEHRYLAEQSSQLNQRDEVDIALDVEYIFRSIPANYRYILEAEQNIQHETQQELVQKISDEYKHLFKVTEFNLNIFRSLKKRAKQMIEKLVKNDQV</sequence>
<dbReference type="Gene3D" id="1.10.1740.10">
    <property type="match status" value="1"/>
</dbReference>
<evidence type="ECO:0000313" key="2">
    <source>
        <dbReference type="Proteomes" id="UP000004095"/>
    </source>
</evidence>
<dbReference type="OrthoDB" id="656273at2"/>
<keyword evidence="2" id="KW-1185">Reference proteome</keyword>
<reference evidence="1 2" key="1">
    <citation type="submission" date="2007-01" db="EMBL/GenBank/DDBJ databases">
        <authorList>
            <person name="Haygood M."/>
            <person name="Podell S."/>
            <person name="Anderson C."/>
            <person name="Hopkinson B."/>
            <person name="Roe K."/>
            <person name="Barbeau K."/>
            <person name="Gaasterland T."/>
            <person name="Ferriera S."/>
            <person name="Johnson J."/>
            <person name="Kravitz S."/>
            <person name="Beeson K."/>
            <person name="Sutton G."/>
            <person name="Rogers Y.-H."/>
            <person name="Friedman R."/>
            <person name="Frazier M."/>
            <person name="Venter J.C."/>
        </authorList>
    </citation>
    <scope>NUCLEOTIDE SEQUENCE [LARGE SCALE GENOMIC DNA]</scope>
    <source>
        <strain evidence="1 2">ATCC 23134</strain>
    </source>
</reference>
<protein>
    <submittedName>
        <fullName evidence="1">Uncharacterized protein</fullName>
    </submittedName>
</protein>